<dbReference type="PROSITE" id="PS50887">
    <property type="entry name" value="GGDEF"/>
    <property type="match status" value="1"/>
</dbReference>
<keyword evidence="4" id="KW-1185">Reference proteome</keyword>
<dbReference type="Gene3D" id="3.30.70.270">
    <property type="match status" value="1"/>
</dbReference>
<evidence type="ECO:0000256" key="1">
    <source>
        <dbReference type="SAM" id="Phobius"/>
    </source>
</evidence>
<accession>A0ABQ2CY55</accession>
<evidence type="ECO:0000313" key="4">
    <source>
        <dbReference type="Proteomes" id="UP000632222"/>
    </source>
</evidence>
<comment type="caution">
    <text evidence="3">The sequence shown here is derived from an EMBL/GenBank/DDBJ whole genome shotgun (WGS) entry which is preliminary data.</text>
</comment>
<feature type="transmembrane region" description="Helical" evidence="1">
    <location>
        <begin position="180"/>
        <end position="200"/>
    </location>
</feature>
<proteinExistence type="predicted"/>
<keyword evidence="1" id="KW-0472">Membrane</keyword>
<feature type="transmembrane region" description="Helical" evidence="1">
    <location>
        <begin position="35"/>
        <end position="59"/>
    </location>
</feature>
<dbReference type="InterPro" id="IPR043128">
    <property type="entry name" value="Rev_trsase/Diguanyl_cyclase"/>
</dbReference>
<dbReference type="PANTHER" id="PTHR45138">
    <property type="entry name" value="REGULATORY COMPONENTS OF SENSORY TRANSDUCTION SYSTEM"/>
    <property type="match status" value="1"/>
</dbReference>
<dbReference type="RefSeq" id="WP_189001671.1">
    <property type="nucleotide sequence ID" value="NZ_BMOD01000003.1"/>
</dbReference>
<reference evidence="4" key="1">
    <citation type="journal article" date="2019" name="Int. J. Syst. Evol. Microbiol.">
        <title>The Global Catalogue of Microorganisms (GCM) 10K type strain sequencing project: providing services to taxonomists for standard genome sequencing and annotation.</title>
        <authorList>
            <consortium name="The Broad Institute Genomics Platform"/>
            <consortium name="The Broad Institute Genome Sequencing Center for Infectious Disease"/>
            <person name="Wu L."/>
            <person name="Ma J."/>
        </authorList>
    </citation>
    <scope>NUCLEOTIDE SEQUENCE [LARGE SCALE GENOMIC DNA]</scope>
    <source>
        <strain evidence="4">JCM 14370</strain>
    </source>
</reference>
<organism evidence="3 4">
    <name type="scientific">Deinococcus roseus</name>
    <dbReference type="NCBI Taxonomy" id="392414"/>
    <lineage>
        <taxon>Bacteria</taxon>
        <taxon>Thermotogati</taxon>
        <taxon>Deinococcota</taxon>
        <taxon>Deinococci</taxon>
        <taxon>Deinococcales</taxon>
        <taxon>Deinococcaceae</taxon>
        <taxon>Deinococcus</taxon>
    </lineage>
</organism>
<feature type="transmembrane region" description="Helical" evidence="1">
    <location>
        <begin position="71"/>
        <end position="94"/>
    </location>
</feature>
<sequence>MLKIPQDRLQHFKWSGLFLIGLLGLLFPANHLNPLWLLPLMGVLLAFLLTRTTASWAGAKVGVVLWIMGKVCFQLQVELLGHGLITLGYLMWAWNLLQLKERTRTGLALTFFLPLLGGVLLTITQREAQLYGAIYPLLDLLLLVLALPAIQAFIEGRTSLGRSIWLSGLIALLATDLSEIFTVVPDHFLTFTLLYAAFAYGIRLEEARHPDSLTPITASAFVLLVVQQELQRQPLQQDMNLLSFYLGFLGVGTLLLALRNHQKLTQKQFQTFNTALLSMLDTREAPYRELRMEDLAVSLFQNIQHILPELTGLQLDGQDAVLMGNTSPLSREEKVYMEGRPSTRITFYFSVLPPQQHALNATVNAAKYVIQYAARQHAMQAQLFVDPLTGVSNQRAITGITHRFEGLSSRQGAPVTLCLLDLDHFKKINDQYGHEVGDKALKLTATLVRKQLRGEDEMIRWGGDEFMIFLYNCTPEQAAGTLNRIRQKLKLFSQDRLGFNISFSVGMAGGVVSLAGDLNKWIINADMHLLEAKARGRNQTISGG</sequence>
<dbReference type="NCBIfam" id="TIGR00254">
    <property type="entry name" value="GGDEF"/>
    <property type="match status" value="1"/>
</dbReference>
<feature type="transmembrane region" description="Helical" evidence="1">
    <location>
        <begin position="106"/>
        <end position="123"/>
    </location>
</feature>
<keyword evidence="1" id="KW-1133">Transmembrane helix</keyword>
<evidence type="ECO:0000259" key="2">
    <source>
        <dbReference type="PROSITE" id="PS50887"/>
    </source>
</evidence>
<feature type="domain" description="GGDEF" evidence="2">
    <location>
        <begin position="413"/>
        <end position="544"/>
    </location>
</feature>
<dbReference type="InterPro" id="IPR029787">
    <property type="entry name" value="Nucleotide_cyclase"/>
</dbReference>
<keyword evidence="1" id="KW-0812">Transmembrane</keyword>
<feature type="transmembrane region" description="Helical" evidence="1">
    <location>
        <begin position="130"/>
        <end position="154"/>
    </location>
</feature>
<evidence type="ECO:0000313" key="3">
    <source>
        <dbReference type="EMBL" id="GGJ28761.1"/>
    </source>
</evidence>
<dbReference type="PANTHER" id="PTHR45138:SF9">
    <property type="entry name" value="DIGUANYLATE CYCLASE DGCM-RELATED"/>
    <property type="match status" value="1"/>
</dbReference>
<gene>
    <name evidence="3" type="ORF">GCM10008938_13550</name>
</gene>
<dbReference type="Proteomes" id="UP000632222">
    <property type="component" value="Unassembled WGS sequence"/>
</dbReference>
<feature type="transmembrane region" description="Helical" evidence="1">
    <location>
        <begin position="12"/>
        <end position="29"/>
    </location>
</feature>
<dbReference type="CDD" id="cd01949">
    <property type="entry name" value="GGDEF"/>
    <property type="match status" value="1"/>
</dbReference>
<dbReference type="SUPFAM" id="SSF55073">
    <property type="entry name" value="Nucleotide cyclase"/>
    <property type="match status" value="1"/>
</dbReference>
<dbReference type="InterPro" id="IPR050469">
    <property type="entry name" value="Diguanylate_Cyclase"/>
</dbReference>
<dbReference type="Pfam" id="PF00990">
    <property type="entry name" value="GGDEF"/>
    <property type="match status" value="1"/>
</dbReference>
<protein>
    <recommendedName>
        <fullName evidence="2">GGDEF domain-containing protein</fullName>
    </recommendedName>
</protein>
<dbReference type="SMART" id="SM00267">
    <property type="entry name" value="GGDEF"/>
    <property type="match status" value="1"/>
</dbReference>
<feature type="transmembrane region" description="Helical" evidence="1">
    <location>
        <begin position="242"/>
        <end position="258"/>
    </location>
</feature>
<dbReference type="EMBL" id="BMOD01000003">
    <property type="protein sequence ID" value="GGJ28761.1"/>
    <property type="molecule type" value="Genomic_DNA"/>
</dbReference>
<name>A0ABQ2CY55_9DEIO</name>
<dbReference type="InterPro" id="IPR000160">
    <property type="entry name" value="GGDEF_dom"/>
</dbReference>